<keyword evidence="5" id="KW-1185">Reference proteome</keyword>
<dbReference type="Gene3D" id="3.90.850.10">
    <property type="entry name" value="Fumarylacetoacetase-like, C-terminal domain"/>
    <property type="match status" value="1"/>
</dbReference>
<sequence length="289" mass="30430">MRFGNLDSRLVLVTDRGAVDVATASEGEFGPDPQEVFPRWEAFTAWAAALDTATVPAEPFEPERLGAPVPRPGQLFAIGLNYRDHAAESGVTVPDSPPVFTKFRGSITGPCGPVVLAGETVDWEVELVVVIGRTARHVTEADAWSHVAGLTVGQDLSERTVQLTGPVPQFSLGKSYPGFTPMGPWLVTVDELVAAGLDPDALDLGCSVNGEPVQKGTTADLVFSVPALIAALSAVLPLEPGDVIFTGTPSGIGAARVPQWFLREGDRLVSTIAGIGELQQHFVAASKEK</sequence>
<comment type="caution">
    <text evidence="4">The sequence shown here is derived from an EMBL/GenBank/DDBJ whole genome shotgun (WGS) entry which is preliminary data.</text>
</comment>
<dbReference type="GO" id="GO:0046872">
    <property type="term" value="F:metal ion binding"/>
    <property type="evidence" value="ECO:0007669"/>
    <property type="project" value="UniProtKB-KW"/>
</dbReference>
<dbReference type="GO" id="GO:0016787">
    <property type="term" value="F:hydrolase activity"/>
    <property type="evidence" value="ECO:0007669"/>
    <property type="project" value="UniProtKB-KW"/>
</dbReference>
<gene>
    <name evidence="4" type="ORF">NZH93_16660</name>
</gene>
<dbReference type="Proteomes" id="UP001141259">
    <property type="component" value="Unassembled WGS sequence"/>
</dbReference>
<protein>
    <submittedName>
        <fullName evidence="4">Fumarylacetoacetate hydrolase family protein</fullName>
    </submittedName>
</protein>
<dbReference type="InterPro" id="IPR011234">
    <property type="entry name" value="Fumarylacetoacetase-like_C"/>
</dbReference>
<dbReference type="GO" id="GO:0044281">
    <property type="term" value="P:small molecule metabolic process"/>
    <property type="evidence" value="ECO:0007669"/>
    <property type="project" value="UniProtKB-ARBA"/>
</dbReference>
<accession>A0A9X2VNH5</accession>
<keyword evidence="4" id="KW-0378">Hydrolase</keyword>
<keyword evidence="2" id="KW-0479">Metal-binding</keyword>
<dbReference type="AlphaFoldDB" id="A0A9X2VNH5"/>
<proteinExistence type="inferred from homology"/>
<comment type="similarity">
    <text evidence="1">Belongs to the FAH family.</text>
</comment>
<dbReference type="Pfam" id="PF01557">
    <property type="entry name" value="FAA_hydrolase"/>
    <property type="match status" value="1"/>
</dbReference>
<dbReference type="InterPro" id="IPR036663">
    <property type="entry name" value="Fumarylacetoacetase_C_sf"/>
</dbReference>
<name>A0A9X2VNH5_9PSEU</name>
<evidence type="ECO:0000313" key="4">
    <source>
        <dbReference type="EMBL" id="MCS7478493.1"/>
    </source>
</evidence>
<dbReference type="PANTHER" id="PTHR42796">
    <property type="entry name" value="FUMARYLACETOACETATE HYDROLASE DOMAIN-CONTAINING PROTEIN 2A-RELATED"/>
    <property type="match status" value="1"/>
</dbReference>
<dbReference type="EMBL" id="JANYMP010000007">
    <property type="protein sequence ID" value="MCS7478493.1"/>
    <property type="molecule type" value="Genomic_DNA"/>
</dbReference>
<evidence type="ECO:0000256" key="1">
    <source>
        <dbReference type="ARBA" id="ARBA00010211"/>
    </source>
</evidence>
<feature type="domain" description="Fumarylacetoacetase-like C-terminal" evidence="3">
    <location>
        <begin position="75"/>
        <end position="282"/>
    </location>
</feature>
<dbReference type="RefSeq" id="WP_259624002.1">
    <property type="nucleotide sequence ID" value="NZ_JANYMP010000007.1"/>
</dbReference>
<organism evidence="4 5">
    <name type="scientific">Umezawaea endophytica</name>
    <dbReference type="NCBI Taxonomy" id="1654476"/>
    <lineage>
        <taxon>Bacteria</taxon>
        <taxon>Bacillati</taxon>
        <taxon>Actinomycetota</taxon>
        <taxon>Actinomycetes</taxon>
        <taxon>Pseudonocardiales</taxon>
        <taxon>Pseudonocardiaceae</taxon>
        <taxon>Umezawaea</taxon>
    </lineage>
</organism>
<dbReference type="InterPro" id="IPR051121">
    <property type="entry name" value="FAH"/>
</dbReference>
<dbReference type="SUPFAM" id="SSF56529">
    <property type="entry name" value="FAH"/>
    <property type="match status" value="1"/>
</dbReference>
<evidence type="ECO:0000259" key="3">
    <source>
        <dbReference type="Pfam" id="PF01557"/>
    </source>
</evidence>
<evidence type="ECO:0000256" key="2">
    <source>
        <dbReference type="ARBA" id="ARBA00022723"/>
    </source>
</evidence>
<reference evidence="4" key="1">
    <citation type="submission" date="2022-08" db="EMBL/GenBank/DDBJ databases">
        <authorList>
            <person name="Tistechok S."/>
            <person name="Samborskyy M."/>
            <person name="Roman I."/>
        </authorList>
    </citation>
    <scope>NUCLEOTIDE SEQUENCE</scope>
    <source>
        <strain evidence="4">DSM 103496</strain>
    </source>
</reference>
<evidence type="ECO:0000313" key="5">
    <source>
        <dbReference type="Proteomes" id="UP001141259"/>
    </source>
</evidence>
<dbReference type="PANTHER" id="PTHR42796:SF4">
    <property type="entry name" value="FUMARYLACETOACETATE HYDROLASE DOMAIN-CONTAINING PROTEIN 2A"/>
    <property type="match status" value="1"/>
</dbReference>